<dbReference type="AlphaFoldDB" id="A0A6P6A3R6"/>
<dbReference type="PROSITE" id="PS01309">
    <property type="entry name" value="UPF0057"/>
    <property type="match status" value="1"/>
</dbReference>
<protein>
    <submittedName>
        <fullName evidence="7">Plasma membrane proteolipid 3-like</fullName>
    </submittedName>
</protein>
<name>A0A6P6A3R6_DURZI</name>
<gene>
    <name evidence="7" type="primary">LOC111306005</name>
</gene>
<dbReference type="RefSeq" id="XP_022759638.1">
    <property type="nucleotide sequence ID" value="XM_022903903.1"/>
</dbReference>
<evidence type="ECO:0000256" key="4">
    <source>
        <dbReference type="ARBA" id="ARBA00022989"/>
    </source>
</evidence>
<comment type="subcellular location">
    <subcellularLocation>
        <location evidence="1">Membrane</location>
    </subcellularLocation>
</comment>
<accession>A0A6P6A3R6</accession>
<comment type="similarity">
    <text evidence="2">Belongs to the UPF0057 (PMP3) family.</text>
</comment>
<evidence type="ECO:0000256" key="3">
    <source>
        <dbReference type="ARBA" id="ARBA00022692"/>
    </source>
</evidence>
<dbReference type="PANTHER" id="PTHR21659">
    <property type="entry name" value="HYDROPHOBIC PROTEIN RCI2 LOW TEMPERATURE AND SALT RESPONSIVE PROTEIN LTI6 -RELATED"/>
    <property type="match status" value="1"/>
</dbReference>
<keyword evidence="6" id="KW-1185">Reference proteome</keyword>
<organism evidence="6 7">
    <name type="scientific">Durio zibethinus</name>
    <name type="common">Durian</name>
    <dbReference type="NCBI Taxonomy" id="66656"/>
    <lineage>
        <taxon>Eukaryota</taxon>
        <taxon>Viridiplantae</taxon>
        <taxon>Streptophyta</taxon>
        <taxon>Embryophyta</taxon>
        <taxon>Tracheophyta</taxon>
        <taxon>Spermatophyta</taxon>
        <taxon>Magnoliopsida</taxon>
        <taxon>eudicotyledons</taxon>
        <taxon>Gunneridae</taxon>
        <taxon>Pentapetalae</taxon>
        <taxon>rosids</taxon>
        <taxon>malvids</taxon>
        <taxon>Malvales</taxon>
        <taxon>Malvaceae</taxon>
        <taxon>Helicteroideae</taxon>
        <taxon>Durio</taxon>
    </lineage>
</organism>
<keyword evidence="4" id="KW-1133">Transmembrane helix</keyword>
<evidence type="ECO:0000256" key="2">
    <source>
        <dbReference type="ARBA" id="ARBA00009530"/>
    </source>
</evidence>
<dbReference type="GeneID" id="111306005"/>
<dbReference type="GO" id="GO:0016020">
    <property type="term" value="C:membrane"/>
    <property type="evidence" value="ECO:0007669"/>
    <property type="project" value="UniProtKB-SubCell"/>
</dbReference>
<reference evidence="7" key="1">
    <citation type="submission" date="2025-08" db="UniProtKB">
        <authorList>
            <consortium name="RefSeq"/>
        </authorList>
    </citation>
    <scope>IDENTIFICATION</scope>
    <source>
        <tissue evidence="7">Fruit stalk</tissue>
    </source>
</reference>
<evidence type="ECO:0000256" key="1">
    <source>
        <dbReference type="ARBA" id="ARBA00004370"/>
    </source>
</evidence>
<dbReference type="KEGG" id="dzi:111306005"/>
<dbReference type="PANTHER" id="PTHR21659:SF120">
    <property type="entry name" value="HYDROPHOBIC PROTEIN LTI6B"/>
    <property type="match status" value="1"/>
</dbReference>
<keyword evidence="3" id="KW-0812">Transmembrane</keyword>
<evidence type="ECO:0000313" key="7">
    <source>
        <dbReference type="RefSeq" id="XP_022759638.1"/>
    </source>
</evidence>
<keyword evidence="5" id="KW-0472">Membrane</keyword>
<dbReference type="Pfam" id="PF01679">
    <property type="entry name" value="Pmp3"/>
    <property type="match status" value="1"/>
</dbReference>
<dbReference type="InterPro" id="IPR000612">
    <property type="entry name" value="PMP3"/>
</dbReference>
<evidence type="ECO:0000256" key="5">
    <source>
        <dbReference type="ARBA" id="ARBA00023136"/>
    </source>
</evidence>
<proteinExistence type="inferred from homology"/>
<dbReference type="Proteomes" id="UP000515121">
    <property type="component" value="Unplaced"/>
</dbReference>
<evidence type="ECO:0000313" key="6">
    <source>
        <dbReference type="Proteomes" id="UP000515121"/>
    </source>
</evidence>
<sequence>MCLCIKCKCFSCEDSSGQEKKEPDCLDLILAILVPPVGVYKKEGGCTANFWVNVALTALGYAPGSIHAAISISTN</sequence>
<dbReference type="OrthoDB" id="2802411at2759"/>